<dbReference type="EMBL" id="JACSEA010000007">
    <property type="protein sequence ID" value="KAF7396657.1"/>
    <property type="molecule type" value="Genomic_DNA"/>
</dbReference>
<sequence>MEQTLRRTRYLFGRVAEATQALGSIGTSTFFIWNGSIGNNQNCYMSDMNLTVDEQLFSTKVRCKFTQYVLNKLDKFGIKF</sequence>
<name>A0A834JZT8_VESVU</name>
<protein>
    <submittedName>
        <fullName evidence="1">Uncharacterized protein</fullName>
    </submittedName>
</protein>
<gene>
    <name evidence="1" type="ORF">HZH66_007519</name>
</gene>
<dbReference type="AlphaFoldDB" id="A0A834JZT8"/>
<reference evidence="1" key="1">
    <citation type="journal article" date="2020" name="G3 (Bethesda)">
        <title>High-Quality Assemblies for Three Invasive Social Wasps from the &lt;i&gt;Vespula&lt;/i&gt; Genus.</title>
        <authorList>
            <person name="Harrop T.W.R."/>
            <person name="Guhlin J."/>
            <person name="McLaughlin G.M."/>
            <person name="Permina E."/>
            <person name="Stockwell P."/>
            <person name="Gilligan J."/>
            <person name="Le Lec M.F."/>
            <person name="Gruber M.A.M."/>
            <person name="Quinn O."/>
            <person name="Lovegrove M."/>
            <person name="Duncan E.J."/>
            <person name="Remnant E.J."/>
            <person name="Van Eeckhoven J."/>
            <person name="Graham B."/>
            <person name="Knapp R.A."/>
            <person name="Langford K.W."/>
            <person name="Kronenberg Z."/>
            <person name="Press M.O."/>
            <person name="Eacker S.M."/>
            <person name="Wilson-Rankin E.E."/>
            <person name="Purcell J."/>
            <person name="Lester P.J."/>
            <person name="Dearden P.K."/>
        </authorList>
    </citation>
    <scope>NUCLEOTIDE SEQUENCE</scope>
    <source>
        <strain evidence="1">Marl-1</strain>
    </source>
</reference>
<keyword evidence="2" id="KW-1185">Reference proteome</keyword>
<evidence type="ECO:0000313" key="1">
    <source>
        <dbReference type="EMBL" id="KAF7396657.1"/>
    </source>
</evidence>
<accession>A0A834JZT8</accession>
<organism evidence="1 2">
    <name type="scientific">Vespula vulgaris</name>
    <name type="common">Yellow jacket</name>
    <name type="synonym">Wasp</name>
    <dbReference type="NCBI Taxonomy" id="7454"/>
    <lineage>
        <taxon>Eukaryota</taxon>
        <taxon>Metazoa</taxon>
        <taxon>Ecdysozoa</taxon>
        <taxon>Arthropoda</taxon>
        <taxon>Hexapoda</taxon>
        <taxon>Insecta</taxon>
        <taxon>Pterygota</taxon>
        <taxon>Neoptera</taxon>
        <taxon>Endopterygota</taxon>
        <taxon>Hymenoptera</taxon>
        <taxon>Apocrita</taxon>
        <taxon>Aculeata</taxon>
        <taxon>Vespoidea</taxon>
        <taxon>Vespidae</taxon>
        <taxon>Vespinae</taxon>
        <taxon>Vespula</taxon>
    </lineage>
</organism>
<comment type="caution">
    <text evidence="1">The sequence shown here is derived from an EMBL/GenBank/DDBJ whole genome shotgun (WGS) entry which is preliminary data.</text>
</comment>
<dbReference type="Proteomes" id="UP000614350">
    <property type="component" value="Unassembled WGS sequence"/>
</dbReference>
<evidence type="ECO:0000313" key="2">
    <source>
        <dbReference type="Proteomes" id="UP000614350"/>
    </source>
</evidence>
<proteinExistence type="predicted"/>